<organism evidence="1">
    <name type="scientific">Arundo donax</name>
    <name type="common">Giant reed</name>
    <name type="synonym">Donax arundinaceus</name>
    <dbReference type="NCBI Taxonomy" id="35708"/>
    <lineage>
        <taxon>Eukaryota</taxon>
        <taxon>Viridiplantae</taxon>
        <taxon>Streptophyta</taxon>
        <taxon>Embryophyta</taxon>
        <taxon>Tracheophyta</taxon>
        <taxon>Spermatophyta</taxon>
        <taxon>Magnoliopsida</taxon>
        <taxon>Liliopsida</taxon>
        <taxon>Poales</taxon>
        <taxon>Poaceae</taxon>
        <taxon>PACMAD clade</taxon>
        <taxon>Arundinoideae</taxon>
        <taxon>Arundineae</taxon>
        <taxon>Arundo</taxon>
    </lineage>
</organism>
<sequence>MDPVTVVEEVAAVEEVRSEGSSEVMGVAVAGKEESRAASSKKRWEGSGRQIFYRGRCFTQPITTSRTP</sequence>
<reference evidence="1" key="1">
    <citation type="submission" date="2014-09" db="EMBL/GenBank/DDBJ databases">
        <authorList>
            <person name="Magalhaes I.L.F."/>
            <person name="Oliveira U."/>
            <person name="Santos F.R."/>
            <person name="Vidigal T.H.D.A."/>
            <person name="Brescovit A.D."/>
            <person name="Santos A.J."/>
        </authorList>
    </citation>
    <scope>NUCLEOTIDE SEQUENCE</scope>
    <source>
        <tissue evidence="1">Shoot tissue taken approximately 20 cm above the soil surface</tissue>
    </source>
</reference>
<accession>A0A0A9BGT3</accession>
<dbReference type="AlphaFoldDB" id="A0A0A9BGT3"/>
<protein>
    <submittedName>
        <fullName evidence="1">Uncharacterized protein</fullName>
    </submittedName>
</protein>
<name>A0A0A9BGT3_ARUDO</name>
<proteinExistence type="predicted"/>
<reference evidence="1" key="2">
    <citation type="journal article" date="2015" name="Data Brief">
        <title>Shoot transcriptome of the giant reed, Arundo donax.</title>
        <authorList>
            <person name="Barrero R.A."/>
            <person name="Guerrero F.D."/>
            <person name="Moolhuijzen P."/>
            <person name="Goolsby J.A."/>
            <person name="Tidwell J."/>
            <person name="Bellgard S.E."/>
            <person name="Bellgard M.I."/>
        </authorList>
    </citation>
    <scope>NUCLEOTIDE SEQUENCE</scope>
    <source>
        <tissue evidence="1">Shoot tissue taken approximately 20 cm above the soil surface</tissue>
    </source>
</reference>
<evidence type="ECO:0000313" key="1">
    <source>
        <dbReference type="EMBL" id="JAD58502.1"/>
    </source>
</evidence>
<dbReference type="EMBL" id="GBRH01239393">
    <property type="protein sequence ID" value="JAD58502.1"/>
    <property type="molecule type" value="Transcribed_RNA"/>
</dbReference>